<dbReference type="PANTHER" id="PTHR30055">
    <property type="entry name" value="HTH-TYPE TRANSCRIPTIONAL REGULATOR RUTR"/>
    <property type="match status" value="1"/>
</dbReference>
<protein>
    <submittedName>
        <fullName evidence="6">AcrR family transcriptional regulator</fullName>
    </submittedName>
</protein>
<dbReference type="AlphaFoldDB" id="A0A7W6H2G8"/>
<dbReference type="InterPro" id="IPR050109">
    <property type="entry name" value="HTH-type_TetR-like_transc_reg"/>
</dbReference>
<evidence type="ECO:0000256" key="4">
    <source>
        <dbReference type="PROSITE-ProRule" id="PRU00335"/>
    </source>
</evidence>
<dbReference type="PROSITE" id="PS50977">
    <property type="entry name" value="HTH_TETR_2"/>
    <property type="match status" value="1"/>
</dbReference>
<feature type="domain" description="HTH tetR-type" evidence="5">
    <location>
        <begin position="33"/>
        <end position="93"/>
    </location>
</feature>
<evidence type="ECO:0000259" key="5">
    <source>
        <dbReference type="PROSITE" id="PS50977"/>
    </source>
</evidence>
<dbReference type="Pfam" id="PF14246">
    <property type="entry name" value="TetR_C_7"/>
    <property type="match status" value="1"/>
</dbReference>
<keyword evidence="2 4" id="KW-0238">DNA-binding</keyword>
<dbReference type="InterPro" id="IPR001647">
    <property type="entry name" value="HTH_TetR"/>
</dbReference>
<dbReference type="RefSeq" id="WP_183198176.1">
    <property type="nucleotide sequence ID" value="NZ_JACIEK010000001.1"/>
</dbReference>
<feature type="DNA-binding region" description="H-T-H motif" evidence="4">
    <location>
        <begin position="56"/>
        <end position="75"/>
    </location>
</feature>
<evidence type="ECO:0000313" key="6">
    <source>
        <dbReference type="EMBL" id="MBB3997036.1"/>
    </source>
</evidence>
<comment type="caution">
    <text evidence="6">The sequence shown here is derived from an EMBL/GenBank/DDBJ whole genome shotgun (WGS) entry which is preliminary data.</text>
</comment>
<dbReference type="Proteomes" id="UP000542776">
    <property type="component" value="Unassembled WGS sequence"/>
</dbReference>
<dbReference type="InterPro" id="IPR039536">
    <property type="entry name" value="TetR_C_Proteobacteria"/>
</dbReference>
<dbReference type="FunFam" id="1.10.10.60:FF:000141">
    <property type="entry name" value="TetR family transcriptional regulator"/>
    <property type="match status" value="1"/>
</dbReference>
<sequence>MAAPATSHTIPICSVPLAAAALTEVRSAAGEDPAKRRQILEGARRVFVTLGFDRASMNDVVRESGVSKSTLYVYFRSKEDLFRALIEEERARYFSEVEALLGEADQPARTLALFGRRLATLVLSPEGMHAKRTVIAVAARMPHLGREFYRHGPARGLAMVSDFLARACAAGTLRIDDLELAAAQFVELTTAGLLRRRFFDDEAPPATPAEIEATVDAAVRLFMAGYGVPGAAGQPSRAKSAITA</sequence>
<reference evidence="6 7" key="1">
    <citation type="submission" date="2020-08" db="EMBL/GenBank/DDBJ databases">
        <title>Genomic Encyclopedia of Type Strains, Phase IV (KMG-IV): sequencing the most valuable type-strain genomes for metagenomic binning, comparative biology and taxonomic classification.</title>
        <authorList>
            <person name="Goeker M."/>
        </authorList>
    </citation>
    <scope>NUCLEOTIDE SEQUENCE [LARGE SCALE GENOMIC DNA]</scope>
    <source>
        <strain evidence="6 7">DSM 102238</strain>
    </source>
</reference>
<name>A0A7W6H2G8_9HYPH</name>
<dbReference type="InterPro" id="IPR009057">
    <property type="entry name" value="Homeodomain-like_sf"/>
</dbReference>
<proteinExistence type="predicted"/>
<accession>A0A7W6H2G8</accession>
<dbReference type="EMBL" id="JACIEK010000001">
    <property type="protein sequence ID" value="MBB3997036.1"/>
    <property type="molecule type" value="Genomic_DNA"/>
</dbReference>
<dbReference type="SUPFAM" id="SSF46689">
    <property type="entry name" value="Homeodomain-like"/>
    <property type="match status" value="1"/>
</dbReference>
<organism evidence="6 7">
    <name type="scientific">Aureimonas pseudogalii</name>
    <dbReference type="NCBI Taxonomy" id="1744844"/>
    <lineage>
        <taxon>Bacteria</taxon>
        <taxon>Pseudomonadati</taxon>
        <taxon>Pseudomonadota</taxon>
        <taxon>Alphaproteobacteria</taxon>
        <taxon>Hyphomicrobiales</taxon>
        <taxon>Aurantimonadaceae</taxon>
        <taxon>Aureimonas</taxon>
    </lineage>
</organism>
<dbReference type="SUPFAM" id="SSF48498">
    <property type="entry name" value="Tetracyclin repressor-like, C-terminal domain"/>
    <property type="match status" value="1"/>
</dbReference>
<dbReference type="PANTHER" id="PTHR30055:SF146">
    <property type="entry name" value="HTH-TYPE TRANSCRIPTIONAL DUAL REGULATOR CECR"/>
    <property type="match status" value="1"/>
</dbReference>
<evidence type="ECO:0000313" key="7">
    <source>
        <dbReference type="Proteomes" id="UP000542776"/>
    </source>
</evidence>
<evidence type="ECO:0000256" key="3">
    <source>
        <dbReference type="ARBA" id="ARBA00023163"/>
    </source>
</evidence>
<keyword evidence="3" id="KW-0804">Transcription</keyword>
<dbReference type="PRINTS" id="PR00455">
    <property type="entry name" value="HTHTETR"/>
</dbReference>
<gene>
    <name evidence="6" type="ORF">GGR04_000857</name>
</gene>
<dbReference type="GO" id="GO:0003700">
    <property type="term" value="F:DNA-binding transcription factor activity"/>
    <property type="evidence" value="ECO:0007669"/>
    <property type="project" value="TreeGrafter"/>
</dbReference>
<evidence type="ECO:0000256" key="1">
    <source>
        <dbReference type="ARBA" id="ARBA00023015"/>
    </source>
</evidence>
<evidence type="ECO:0000256" key="2">
    <source>
        <dbReference type="ARBA" id="ARBA00023125"/>
    </source>
</evidence>
<dbReference type="InterPro" id="IPR036271">
    <property type="entry name" value="Tet_transcr_reg_TetR-rel_C_sf"/>
</dbReference>
<keyword evidence="7" id="KW-1185">Reference proteome</keyword>
<keyword evidence="1" id="KW-0805">Transcription regulation</keyword>
<dbReference type="GO" id="GO:0000976">
    <property type="term" value="F:transcription cis-regulatory region binding"/>
    <property type="evidence" value="ECO:0007669"/>
    <property type="project" value="TreeGrafter"/>
</dbReference>
<dbReference type="Pfam" id="PF00440">
    <property type="entry name" value="TetR_N"/>
    <property type="match status" value="1"/>
</dbReference>
<dbReference type="Gene3D" id="1.10.357.10">
    <property type="entry name" value="Tetracycline Repressor, domain 2"/>
    <property type="match status" value="1"/>
</dbReference>